<accession>A0A385STM5</accession>
<dbReference type="AlphaFoldDB" id="A0A385STM5"/>
<sequence>MKKFKSEITGHLDIFVIENEDELDGDKMQWKQILIHGDPDGLKSFAKLLIKLADLQQDHVAGLPIGAREHVHLRPKFDLSNSSEAVIVGRLDAKGTGAFYDSYISKDNS</sequence>
<gene>
    <name evidence="1" type="ORF">D4L85_21750</name>
</gene>
<evidence type="ECO:0000313" key="1">
    <source>
        <dbReference type="EMBL" id="AYB33040.1"/>
    </source>
</evidence>
<dbReference type="KEGG" id="chk:D4L85_21750"/>
<keyword evidence="2" id="KW-1185">Reference proteome</keyword>
<evidence type="ECO:0000313" key="2">
    <source>
        <dbReference type="Proteomes" id="UP000266183"/>
    </source>
</evidence>
<dbReference type="OrthoDB" id="1448109at2"/>
<dbReference type="Pfam" id="PF15566">
    <property type="entry name" value="Imm32"/>
    <property type="match status" value="1"/>
</dbReference>
<name>A0A385STM5_9BACT</name>
<protein>
    <submittedName>
        <fullName evidence="1">Uncharacterized protein</fullName>
    </submittedName>
</protein>
<reference evidence="2" key="1">
    <citation type="submission" date="2018-09" db="EMBL/GenBank/DDBJ databases">
        <title>Chryseolinea sp. KIS68-18 isolated from soil.</title>
        <authorList>
            <person name="Weon H.-Y."/>
            <person name="Kwon S.-W."/>
            <person name="Lee S.A."/>
        </authorList>
    </citation>
    <scope>NUCLEOTIDE SEQUENCE [LARGE SCALE GENOMIC DNA]</scope>
    <source>
        <strain evidence="2">KIS68-18</strain>
    </source>
</reference>
<proteinExistence type="predicted"/>
<dbReference type="InterPro" id="IPR029083">
    <property type="entry name" value="Imm32"/>
</dbReference>
<dbReference type="Proteomes" id="UP000266183">
    <property type="component" value="Chromosome"/>
</dbReference>
<dbReference type="RefSeq" id="WP_119756283.1">
    <property type="nucleotide sequence ID" value="NZ_CP032382.1"/>
</dbReference>
<dbReference type="EMBL" id="CP032382">
    <property type="protein sequence ID" value="AYB33040.1"/>
    <property type="molecule type" value="Genomic_DNA"/>
</dbReference>
<organism evidence="1 2">
    <name type="scientific">Chryseolinea soli</name>
    <dbReference type="NCBI Taxonomy" id="2321403"/>
    <lineage>
        <taxon>Bacteria</taxon>
        <taxon>Pseudomonadati</taxon>
        <taxon>Bacteroidota</taxon>
        <taxon>Cytophagia</taxon>
        <taxon>Cytophagales</taxon>
        <taxon>Fulvivirgaceae</taxon>
        <taxon>Chryseolinea</taxon>
    </lineage>
</organism>